<accession>A0A9D0ZDR7</accession>
<dbReference type="GO" id="GO:0043164">
    <property type="term" value="P:Gram-negative-bacterium-type cell wall biogenesis"/>
    <property type="evidence" value="ECO:0007669"/>
    <property type="project" value="TreeGrafter"/>
</dbReference>
<sequence length="243" mass="26158">MKKNRLAIIAAAVLCAAAAVFAFAMTGHRFFAALLLGIALVIVYFHYVKSRAWRAVAAAVLVIGAVAFGVIESPIIADARTDAPEDTEYIIVLGAGLNGDVPSLSLTNRLTAALDWLESHPECTAIVSGGQGPGENMTEAEAMGIWLEARGIAPERIILEPEATSTYENLANSFEIIRERGSEPDGNCAIVTSEYHLHRARMMAADQGVEAYGVAARTSMPTLMLNYFIREAFAVTYYRIFGA</sequence>
<feature type="domain" description="DUF218" evidence="3">
    <location>
        <begin position="88"/>
        <end position="217"/>
    </location>
</feature>
<feature type="transmembrane region" description="Helical" evidence="1">
    <location>
        <begin position="55"/>
        <end position="77"/>
    </location>
</feature>
<feature type="signal peptide" evidence="2">
    <location>
        <begin position="1"/>
        <end position="24"/>
    </location>
</feature>
<dbReference type="PANTHER" id="PTHR30336:SF4">
    <property type="entry name" value="ENVELOPE BIOGENESIS FACTOR ELYC"/>
    <property type="match status" value="1"/>
</dbReference>
<keyword evidence="2" id="KW-0732">Signal</keyword>
<keyword evidence="1" id="KW-0812">Transmembrane</keyword>
<evidence type="ECO:0000259" key="3">
    <source>
        <dbReference type="Pfam" id="PF02698"/>
    </source>
</evidence>
<evidence type="ECO:0000256" key="2">
    <source>
        <dbReference type="SAM" id="SignalP"/>
    </source>
</evidence>
<feature type="transmembrane region" description="Helical" evidence="1">
    <location>
        <begin position="32"/>
        <end position="48"/>
    </location>
</feature>
<dbReference type="Proteomes" id="UP000824262">
    <property type="component" value="Unassembled WGS sequence"/>
</dbReference>
<dbReference type="CDD" id="cd06259">
    <property type="entry name" value="YdcF-like"/>
    <property type="match status" value="1"/>
</dbReference>
<dbReference type="PANTHER" id="PTHR30336">
    <property type="entry name" value="INNER MEMBRANE PROTEIN, PROBABLE PERMEASE"/>
    <property type="match status" value="1"/>
</dbReference>
<reference evidence="4" key="2">
    <citation type="journal article" date="2021" name="PeerJ">
        <title>Extensive microbial diversity within the chicken gut microbiome revealed by metagenomics and culture.</title>
        <authorList>
            <person name="Gilroy R."/>
            <person name="Ravi A."/>
            <person name="Getino M."/>
            <person name="Pursley I."/>
            <person name="Horton D.L."/>
            <person name="Alikhan N.F."/>
            <person name="Baker D."/>
            <person name="Gharbi K."/>
            <person name="Hall N."/>
            <person name="Watson M."/>
            <person name="Adriaenssens E.M."/>
            <person name="Foster-Nyarko E."/>
            <person name="Jarju S."/>
            <person name="Secka A."/>
            <person name="Antonio M."/>
            <person name="Oren A."/>
            <person name="Chaudhuri R.R."/>
            <person name="La Ragione R."/>
            <person name="Hildebrand F."/>
            <person name="Pallen M.J."/>
        </authorList>
    </citation>
    <scope>NUCLEOTIDE SEQUENCE</scope>
    <source>
        <strain evidence="4">ChiBcolR7-354</strain>
    </source>
</reference>
<evidence type="ECO:0000313" key="5">
    <source>
        <dbReference type="Proteomes" id="UP000824262"/>
    </source>
</evidence>
<dbReference type="InterPro" id="IPR003848">
    <property type="entry name" value="DUF218"/>
</dbReference>
<dbReference type="GO" id="GO:0005886">
    <property type="term" value="C:plasma membrane"/>
    <property type="evidence" value="ECO:0007669"/>
    <property type="project" value="TreeGrafter"/>
</dbReference>
<dbReference type="GO" id="GO:0000270">
    <property type="term" value="P:peptidoglycan metabolic process"/>
    <property type="evidence" value="ECO:0007669"/>
    <property type="project" value="TreeGrafter"/>
</dbReference>
<evidence type="ECO:0000256" key="1">
    <source>
        <dbReference type="SAM" id="Phobius"/>
    </source>
</evidence>
<feature type="chain" id="PRO_5039293502" evidence="2">
    <location>
        <begin position="25"/>
        <end position="243"/>
    </location>
</feature>
<proteinExistence type="predicted"/>
<comment type="caution">
    <text evidence="4">The sequence shown here is derived from an EMBL/GenBank/DDBJ whole genome shotgun (WGS) entry which is preliminary data.</text>
</comment>
<protein>
    <submittedName>
        <fullName evidence="4">YdcF family protein</fullName>
    </submittedName>
</protein>
<dbReference type="EMBL" id="DVGA01000055">
    <property type="protein sequence ID" value="HIQ78723.1"/>
    <property type="molecule type" value="Genomic_DNA"/>
</dbReference>
<reference evidence="4" key="1">
    <citation type="submission" date="2020-10" db="EMBL/GenBank/DDBJ databases">
        <authorList>
            <person name="Gilroy R."/>
        </authorList>
    </citation>
    <scope>NUCLEOTIDE SEQUENCE</scope>
    <source>
        <strain evidence="4">ChiBcolR7-354</strain>
    </source>
</reference>
<dbReference type="InterPro" id="IPR014729">
    <property type="entry name" value="Rossmann-like_a/b/a_fold"/>
</dbReference>
<evidence type="ECO:0000313" key="4">
    <source>
        <dbReference type="EMBL" id="HIQ78723.1"/>
    </source>
</evidence>
<name>A0A9D0ZDR7_9FIRM</name>
<keyword evidence="1" id="KW-0472">Membrane</keyword>
<dbReference type="InterPro" id="IPR051599">
    <property type="entry name" value="Cell_Envelope_Assoc"/>
</dbReference>
<gene>
    <name evidence="4" type="ORF">IAB77_05630</name>
</gene>
<dbReference type="Gene3D" id="3.40.50.620">
    <property type="entry name" value="HUPs"/>
    <property type="match status" value="1"/>
</dbReference>
<dbReference type="Pfam" id="PF02698">
    <property type="entry name" value="DUF218"/>
    <property type="match status" value="1"/>
</dbReference>
<keyword evidence="1" id="KW-1133">Transmembrane helix</keyword>
<dbReference type="AlphaFoldDB" id="A0A9D0ZDR7"/>
<organism evidence="4 5">
    <name type="scientific">Candidatus Scatomorpha intestinavium</name>
    <dbReference type="NCBI Taxonomy" id="2840922"/>
    <lineage>
        <taxon>Bacteria</taxon>
        <taxon>Bacillati</taxon>
        <taxon>Bacillota</taxon>
        <taxon>Clostridia</taxon>
        <taxon>Eubacteriales</taxon>
        <taxon>Candidatus Scatomorpha</taxon>
    </lineage>
</organism>